<evidence type="ECO:0000256" key="2">
    <source>
        <dbReference type="PROSITE-ProRule" id="PRU00192"/>
    </source>
</evidence>
<dbReference type="OMA" id="YCADEEC"/>
<proteinExistence type="predicted"/>
<dbReference type="InParanoid" id="H3BE57"/>
<evidence type="ECO:0000313" key="5">
    <source>
        <dbReference type="Proteomes" id="UP000008672"/>
    </source>
</evidence>
<dbReference type="AlphaFoldDB" id="H3BE57"/>
<reference evidence="4" key="3">
    <citation type="submission" date="2025-09" db="UniProtKB">
        <authorList>
            <consortium name="Ensembl"/>
        </authorList>
    </citation>
    <scope>IDENTIFICATION</scope>
</reference>
<evidence type="ECO:0000259" key="3">
    <source>
        <dbReference type="PROSITE" id="PS50002"/>
    </source>
</evidence>
<organism evidence="4 5">
    <name type="scientific">Latimeria chalumnae</name>
    <name type="common">Coelacanth</name>
    <dbReference type="NCBI Taxonomy" id="7897"/>
    <lineage>
        <taxon>Eukaryota</taxon>
        <taxon>Metazoa</taxon>
        <taxon>Chordata</taxon>
        <taxon>Craniata</taxon>
        <taxon>Vertebrata</taxon>
        <taxon>Euteleostomi</taxon>
        <taxon>Coelacanthiformes</taxon>
        <taxon>Coelacanthidae</taxon>
        <taxon>Latimeria</taxon>
    </lineage>
</organism>
<accession>H3BE57</accession>
<keyword evidence="1 2" id="KW-0728">SH3 domain</keyword>
<dbReference type="Gene3D" id="2.30.30.40">
    <property type="entry name" value="SH3 Domains"/>
    <property type="match status" value="1"/>
</dbReference>
<dbReference type="Pfam" id="PF07653">
    <property type="entry name" value="SH3_2"/>
    <property type="match status" value="1"/>
</dbReference>
<dbReference type="SUPFAM" id="SSF50044">
    <property type="entry name" value="SH3-domain"/>
    <property type="match status" value="1"/>
</dbReference>
<dbReference type="PANTHER" id="PTHR47312:SF1">
    <property type="entry name" value="MELANOMA-DERIVED GROWTH REGULATORY PROTEIN"/>
    <property type="match status" value="1"/>
</dbReference>
<keyword evidence="5" id="KW-1185">Reference proteome</keyword>
<dbReference type="SMART" id="SM00326">
    <property type="entry name" value="SH3"/>
    <property type="match status" value="1"/>
</dbReference>
<reference evidence="4" key="2">
    <citation type="submission" date="2025-08" db="UniProtKB">
        <authorList>
            <consortium name="Ensembl"/>
        </authorList>
    </citation>
    <scope>IDENTIFICATION</scope>
</reference>
<dbReference type="Bgee" id="ENSLACG00000017735">
    <property type="expression patterns" value="Expressed in pectoral fin and 5 other cell types or tissues"/>
</dbReference>
<feature type="domain" description="SH3" evidence="3">
    <location>
        <begin position="17"/>
        <end position="87"/>
    </location>
</feature>
<dbReference type="GO" id="GO:0030198">
    <property type="term" value="P:extracellular matrix organization"/>
    <property type="evidence" value="ECO:0007669"/>
    <property type="project" value="TreeGrafter"/>
</dbReference>
<dbReference type="PANTHER" id="PTHR47312">
    <property type="entry name" value="MELANOMA-DERIVED GROWTH REGULATORY PROTEIN"/>
    <property type="match status" value="1"/>
</dbReference>
<dbReference type="PROSITE" id="PS50002">
    <property type="entry name" value="SH3"/>
    <property type="match status" value="1"/>
</dbReference>
<gene>
    <name evidence="4" type="primary">MIA</name>
</gene>
<name>H3BE57_LATCH</name>
<dbReference type="InterPro" id="IPR036028">
    <property type="entry name" value="SH3-like_dom_sf"/>
</dbReference>
<sequence length="105" mass="12101">MAKLAGKKYCADEECSHPISIALALEDYIPPDCRFIDVRKGQTVFIYSKLKGQGRLFWYGTVQGGYYEEREAKLGYFPSSIVQETQVLKEPTEELPTTNWDFYCE</sequence>
<dbReference type="GeneTree" id="ENSGT00950000182767"/>
<evidence type="ECO:0000313" key="4">
    <source>
        <dbReference type="Ensembl" id="ENSLACP00000020178.1"/>
    </source>
</evidence>
<protein>
    <submittedName>
        <fullName evidence="4">MIA SH3 domain containing</fullName>
    </submittedName>
</protein>
<dbReference type="InterPro" id="IPR043369">
    <property type="entry name" value="MIA"/>
</dbReference>
<dbReference type="EMBL" id="AFYH01009972">
    <property type="status" value="NOT_ANNOTATED_CDS"/>
    <property type="molecule type" value="Genomic_DNA"/>
</dbReference>
<dbReference type="HOGENOM" id="CLU_158739_0_1_1"/>
<dbReference type="FunCoup" id="H3BE57">
    <property type="interactions" value="111"/>
</dbReference>
<dbReference type="eggNOG" id="ENOG502S2XN">
    <property type="taxonomic scope" value="Eukaryota"/>
</dbReference>
<dbReference type="Proteomes" id="UP000008672">
    <property type="component" value="Unassembled WGS sequence"/>
</dbReference>
<evidence type="ECO:0000256" key="1">
    <source>
        <dbReference type="ARBA" id="ARBA00022443"/>
    </source>
</evidence>
<dbReference type="InterPro" id="IPR001452">
    <property type="entry name" value="SH3_domain"/>
</dbReference>
<dbReference type="Ensembl" id="ENSLACT00000020318.1">
    <property type="protein sequence ID" value="ENSLACP00000020178.1"/>
    <property type="gene ID" value="ENSLACG00000017735.1"/>
</dbReference>
<reference evidence="5" key="1">
    <citation type="submission" date="2011-08" db="EMBL/GenBank/DDBJ databases">
        <title>The draft genome of Latimeria chalumnae.</title>
        <authorList>
            <person name="Di Palma F."/>
            <person name="Alfoldi J."/>
            <person name="Johnson J."/>
            <person name="Berlin A."/>
            <person name="Gnerre S."/>
            <person name="Jaffe D."/>
            <person name="MacCallum I."/>
            <person name="Young S."/>
            <person name="Walker B.J."/>
            <person name="Lander E."/>
            <person name="Lindblad-Toh K."/>
        </authorList>
    </citation>
    <scope>NUCLEOTIDE SEQUENCE [LARGE SCALE GENOMIC DNA]</scope>
    <source>
        <strain evidence="5">Wild caught</strain>
    </source>
</reference>